<feature type="domain" description="Cupin fold metalloprotein WbuC cupin" evidence="1">
    <location>
        <begin position="5"/>
        <end position="88"/>
    </location>
</feature>
<dbReference type="CDD" id="cd07005">
    <property type="entry name" value="cupin_WbuC-like"/>
    <property type="match status" value="1"/>
</dbReference>
<dbReference type="InterPro" id="IPR046058">
    <property type="entry name" value="WbuC_cupin"/>
</dbReference>
<dbReference type="RefSeq" id="WP_104424940.1">
    <property type="nucleotide sequence ID" value="NZ_PTIY01000015.1"/>
</dbReference>
<name>A0A2S6GP74_9GAMM</name>
<dbReference type="OrthoDB" id="981227at2"/>
<protein>
    <submittedName>
        <fullName evidence="2">Cupin fold WbuC family metalloprotein</fullName>
    </submittedName>
</protein>
<dbReference type="InterPro" id="IPR011051">
    <property type="entry name" value="RmlC_Cupin_sf"/>
</dbReference>
<reference evidence="2 3" key="1">
    <citation type="submission" date="2018-02" db="EMBL/GenBank/DDBJ databases">
        <title>Subsurface microbial communities from deep shales in Ohio and West Virginia, USA.</title>
        <authorList>
            <person name="Wrighton K."/>
        </authorList>
    </citation>
    <scope>NUCLEOTIDE SEQUENCE [LARGE SCALE GENOMIC DNA]</scope>
    <source>
        <strain evidence="2 3">OWC-G53F</strain>
    </source>
</reference>
<organism evidence="2 3">
    <name type="scientific">Methylobacter tundripaludum</name>
    <dbReference type="NCBI Taxonomy" id="173365"/>
    <lineage>
        <taxon>Bacteria</taxon>
        <taxon>Pseudomonadati</taxon>
        <taxon>Pseudomonadota</taxon>
        <taxon>Gammaproteobacteria</taxon>
        <taxon>Methylococcales</taxon>
        <taxon>Methylococcaceae</taxon>
        <taxon>Methylobacter</taxon>
    </lineage>
</organism>
<accession>A0A2S6GP74</accession>
<dbReference type="SUPFAM" id="SSF51182">
    <property type="entry name" value="RmlC-like cupins"/>
    <property type="match status" value="1"/>
</dbReference>
<dbReference type="InterPro" id="IPR014710">
    <property type="entry name" value="RmlC-like_jellyroll"/>
</dbReference>
<dbReference type="Gene3D" id="2.60.120.10">
    <property type="entry name" value="Jelly Rolls"/>
    <property type="match status" value="1"/>
</dbReference>
<dbReference type="Proteomes" id="UP000238071">
    <property type="component" value="Unassembled WGS sequence"/>
</dbReference>
<dbReference type="Pfam" id="PF19480">
    <property type="entry name" value="DUF6016"/>
    <property type="match status" value="1"/>
</dbReference>
<sequence>MITPLDQQLLQKLSLEAIESPRRRKNRNFHENSEAQAHRLLNAIEPNSYVRPHKHNDPNKGETIICLSGKLGLIVFDSTGNVEQQLTLEAGGKTVGVDIPYGIFHTVLALKNGTVFFEAKAGPFVPIKTEEQAPWAPVEGDDLVTSYLTTLYALFD</sequence>
<dbReference type="EMBL" id="PTIY01000015">
    <property type="protein sequence ID" value="PPK66963.1"/>
    <property type="molecule type" value="Genomic_DNA"/>
</dbReference>
<dbReference type="InterPro" id="IPR027565">
    <property type="entry name" value="Cupin_WbuC"/>
</dbReference>
<evidence type="ECO:0000259" key="1">
    <source>
        <dbReference type="Pfam" id="PF19480"/>
    </source>
</evidence>
<comment type="caution">
    <text evidence="2">The sequence shown here is derived from an EMBL/GenBank/DDBJ whole genome shotgun (WGS) entry which is preliminary data.</text>
</comment>
<gene>
    <name evidence="2" type="ORF">B0F88_11553</name>
</gene>
<dbReference type="AlphaFoldDB" id="A0A2S6GP74"/>
<keyword evidence="3" id="KW-1185">Reference proteome</keyword>
<evidence type="ECO:0000313" key="3">
    <source>
        <dbReference type="Proteomes" id="UP000238071"/>
    </source>
</evidence>
<dbReference type="NCBIfam" id="TIGR04366">
    <property type="entry name" value="cupin_WbuC"/>
    <property type="match status" value="1"/>
</dbReference>
<proteinExistence type="predicted"/>
<evidence type="ECO:0000313" key="2">
    <source>
        <dbReference type="EMBL" id="PPK66963.1"/>
    </source>
</evidence>